<comment type="caution">
    <text evidence="1">The sequence shown here is derived from an EMBL/GenBank/DDBJ whole genome shotgun (WGS) entry which is preliminary data.</text>
</comment>
<gene>
    <name evidence="1" type="ORF">BDM02DRAFT_3101302</name>
</gene>
<proteinExistence type="predicted"/>
<accession>A0ACB6Z7U1</accession>
<organism evidence="1 2">
    <name type="scientific">Thelephora ganbajun</name>
    <name type="common">Ganba fungus</name>
    <dbReference type="NCBI Taxonomy" id="370292"/>
    <lineage>
        <taxon>Eukaryota</taxon>
        <taxon>Fungi</taxon>
        <taxon>Dikarya</taxon>
        <taxon>Basidiomycota</taxon>
        <taxon>Agaricomycotina</taxon>
        <taxon>Agaricomycetes</taxon>
        <taxon>Thelephorales</taxon>
        <taxon>Thelephoraceae</taxon>
        <taxon>Thelephora</taxon>
    </lineage>
</organism>
<evidence type="ECO:0000313" key="2">
    <source>
        <dbReference type="Proteomes" id="UP000886501"/>
    </source>
</evidence>
<evidence type="ECO:0000313" key="1">
    <source>
        <dbReference type="EMBL" id="KAF9645450.1"/>
    </source>
</evidence>
<reference evidence="1" key="2">
    <citation type="journal article" date="2020" name="Nat. Commun.">
        <title>Large-scale genome sequencing of mycorrhizal fungi provides insights into the early evolution of symbiotic traits.</title>
        <authorList>
            <person name="Miyauchi S."/>
            <person name="Kiss E."/>
            <person name="Kuo A."/>
            <person name="Drula E."/>
            <person name="Kohler A."/>
            <person name="Sanchez-Garcia M."/>
            <person name="Morin E."/>
            <person name="Andreopoulos B."/>
            <person name="Barry K.W."/>
            <person name="Bonito G."/>
            <person name="Buee M."/>
            <person name="Carver A."/>
            <person name="Chen C."/>
            <person name="Cichocki N."/>
            <person name="Clum A."/>
            <person name="Culley D."/>
            <person name="Crous P.W."/>
            <person name="Fauchery L."/>
            <person name="Girlanda M."/>
            <person name="Hayes R.D."/>
            <person name="Keri Z."/>
            <person name="LaButti K."/>
            <person name="Lipzen A."/>
            <person name="Lombard V."/>
            <person name="Magnuson J."/>
            <person name="Maillard F."/>
            <person name="Murat C."/>
            <person name="Nolan M."/>
            <person name="Ohm R.A."/>
            <person name="Pangilinan J."/>
            <person name="Pereira M.F."/>
            <person name="Perotto S."/>
            <person name="Peter M."/>
            <person name="Pfister S."/>
            <person name="Riley R."/>
            <person name="Sitrit Y."/>
            <person name="Stielow J.B."/>
            <person name="Szollosi G."/>
            <person name="Zifcakova L."/>
            <person name="Stursova M."/>
            <person name="Spatafora J.W."/>
            <person name="Tedersoo L."/>
            <person name="Vaario L.M."/>
            <person name="Yamada A."/>
            <person name="Yan M."/>
            <person name="Wang P."/>
            <person name="Xu J."/>
            <person name="Bruns T."/>
            <person name="Baldrian P."/>
            <person name="Vilgalys R."/>
            <person name="Dunand C."/>
            <person name="Henrissat B."/>
            <person name="Grigoriev I.V."/>
            <person name="Hibbett D."/>
            <person name="Nagy L.G."/>
            <person name="Martin F.M."/>
        </authorList>
    </citation>
    <scope>NUCLEOTIDE SEQUENCE</scope>
    <source>
        <strain evidence="1">P2</strain>
    </source>
</reference>
<sequence length="375" mass="40898">MTSIQKQNIVVVGGGISGITVAQGLSKKLDHSKYNLILIEPRSHHVWLPATARMVVTNDEKFAETAMFPFDRVFAKGKGVVKQDKVVSIKEGKEEVAGELELASGETLQYRVLVLATGSKWSGPVGLPDGEADLRQFVSQWREKFKAAEDIVIVGGGAVGVELSGEIRDEYPDKKVTIVHAQDNLLNDAYPTRYRNCVKAGVTARKTDLVLGEFVVEFPLSGSGELVFRSGKKLNAGLVVAAFGPKPNTDLIGRSLGPEALAETKLVKVEKTLQLPSHPVIFAVGDIIDWKEQKQAAKASGHAPVVVANIVNLLAGRPVRKEYEGYPEIIMITNGRNGGSAYLPFLWGIILGNFIMMFVKSRNLFTWVIRGKMGY</sequence>
<dbReference type="Proteomes" id="UP000886501">
    <property type="component" value="Unassembled WGS sequence"/>
</dbReference>
<name>A0ACB6Z7U1_THEGA</name>
<reference evidence="1" key="1">
    <citation type="submission" date="2019-10" db="EMBL/GenBank/DDBJ databases">
        <authorList>
            <consortium name="DOE Joint Genome Institute"/>
            <person name="Kuo A."/>
            <person name="Miyauchi S."/>
            <person name="Kiss E."/>
            <person name="Drula E."/>
            <person name="Kohler A."/>
            <person name="Sanchez-Garcia M."/>
            <person name="Andreopoulos B."/>
            <person name="Barry K.W."/>
            <person name="Bonito G."/>
            <person name="Buee M."/>
            <person name="Carver A."/>
            <person name="Chen C."/>
            <person name="Cichocki N."/>
            <person name="Clum A."/>
            <person name="Culley D."/>
            <person name="Crous P.W."/>
            <person name="Fauchery L."/>
            <person name="Girlanda M."/>
            <person name="Hayes R."/>
            <person name="Keri Z."/>
            <person name="Labutti K."/>
            <person name="Lipzen A."/>
            <person name="Lombard V."/>
            <person name="Magnuson J."/>
            <person name="Maillard F."/>
            <person name="Morin E."/>
            <person name="Murat C."/>
            <person name="Nolan M."/>
            <person name="Ohm R."/>
            <person name="Pangilinan J."/>
            <person name="Pereira M."/>
            <person name="Perotto S."/>
            <person name="Peter M."/>
            <person name="Riley R."/>
            <person name="Sitrit Y."/>
            <person name="Stielow B."/>
            <person name="Szollosi G."/>
            <person name="Zifcakova L."/>
            <person name="Stursova M."/>
            <person name="Spatafora J.W."/>
            <person name="Tedersoo L."/>
            <person name="Vaario L.-M."/>
            <person name="Yamada A."/>
            <person name="Yan M."/>
            <person name="Wang P."/>
            <person name="Xu J."/>
            <person name="Bruns T."/>
            <person name="Baldrian P."/>
            <person name="Vilgalys R."/>
            <person name="Henrissat B."/>
            <person name="Grigoriev I.V."/>
            <person name="Hibbett D."/>
            <person name="Nagy L.G."/>
            <person name="Martin F.M."/>
        </authorList>
    </citation>
    <scope>NUCLEOTIDE SEQUENCE</scope>
    <source>
        <strain evidence="1">P2</strain>
    </source>
</reference>
<keyword evidence="2" id="KW-1185">Reference proteome</keyword>
<dbReference type="EMBL" id="MU118090">
    <property type="protein sequence ID" value="KAF9645450.1"/>
    <property type="molecule type" value="Genomic_DNA"/>
</dbReference>
<protein>
    <submittedName>
        <fullName evidence="1">FAD/NAD(P)-binding domain-containing protein</fullName>
    </submittedName>
</protein>